<evidence type="ECO:0000259" key="1">
    <source>
        <dbReference type="Pfam" id="PF13579"/>
    </source>
</evidence>
<sequence length="376" mass="41904">MRILMSALQPGGGIRTFFRYIYSQPCFSDCRFTLVVPDRGLSDFLSEFIPGNRITVVPARQGNLAFARQLRELIATGDFQLVHSHGFSAGLLTELAGTGYGVPHLMTAHDVFLPAQFSGWKGRAKHLAMSLLFRRMTMIHTVTNDARDNLLEFFPAINRSRVHGILHGVDTEYFREGEPRALKAELGLDEQTPLLGFFGRFMGQKGFRLLVDALEEIHRARSVAPLPHVATFGWGGFIREDYEYLSEKGLADYFHQCEQTNDMAAAIKGVDVVVMPSRWEACGLLGMEVLAAGVPIVGSQCIGLREVLEGSPAQTVPVGDSRKLTKALVAELSDRDSRRSDFVRFQPIAVDKFHIKRPAESLRRLYTQMLAGECTK</sequence>
<dbReference type="PANTHER" id="PTHR45947">
    <property type="entry name" value="SULFOQUINOVOSYL TRANSFERASE SQD2"/>
    <property type="match status" value="1"/>
</dbReference>
<dbReference type="InterPro" id="IPR028098">
    <property type="entry name" value="Glyco_trans_4-like_N"/>
</dbReference>
<dbReference type="Proteomes" id="UP001143391">
    <property type="component" value="Unassembled WGS sequence"/>
</dbReference>
<keyword evidence="3" id="KW-1185">Reference proteome</keyword>
<comment type="caution">
    <text evidence="2">The sequence shown here is derived from an EMBL/GenBank/DDBJ whole genome shotgun (WGS) entry which is preliminary data.</text>
</comment>
<dbReference type="CDD" id="cd03801">
    <property type="entry name" value="GT4_PimA-like"/>
    <property type="match status" value="1"/>
</dbReference>
<accession>A0ABT5Y9X6</accession>
<proteinExistence type="predicted"/>
<dbReference type="PANTHER" id="PTHR45947:SF3">
    <property type="entry name" value="SULFOQUINOVOSYL TRANSFERASE SQD2"/>
    <property type="match status" value="1"/>
</dbReference>
<dbReference type="RefSeq" id="WP_275705990.1">
    <property type="nucleotide sequence ID" value="NZ_JANCMW010000004.1"/>
</dbReference>
<evidence type="ECO:0000313" key="2">
    <source>
        <dbReference type="EMBL" id="MDF0750466.1"/>
    </source>
</evidence>
<dbReference type="Pfam" id="PF13692">
    <property type="entry name" value="Glyco_trans_1_4"/>
    <property type="match status" value="1"/>
</dbReference>
<dbReference type="InterPro" id="IPR050194">
    <property type="entry name" value="Glycosyltransferase_grp1"/>
</dbReference>
<name>A0ABT5Y9X6_9GAMM</name>
<dbReference type="EMBL" id="JANCMW010000004">
    <property type="protein sequence ID" value="MDF0750466.1"/>
    <property type="molecule type" value="Genomic_DNA"/>
</dbReference>
<gene>
    <name evidence="2" type="ORF">NLU14_09500</name>
</gene>
<evidence type="ECO:0000313" key="3">
    <source>
        <dbReference type="Proteomes" id="UP001143391"/>
    </source>
</evidence>
<protein>
    <submittedName>
        <fullName evidence="2">Glycosyltransferase family 4 protein</fullName>
    </submittedName>
</protein>
<dbReference type="SUPFAM" id="SSF53756">
    <property type="entry name" value="UDP-Glycosyltransferase/glycogen phosphorylase"/>
    <property type="match status" value="1"/>
</dbReference>
<feature type="domain" description="Glycosyltransferase subfamily 4-like N-terminal" evidence="1">
    <location>
        <begin position="12"/>
        <end position="159"/>
    </location>
</feature>
<dbReference type="Gene3D" id="3.40.50.2000">
    <property type="entry name" value="Glycogen Phosphorylase B"/>
    <property type="match status" value="2"/>
</dbReference>
<organism evidence="2 3">
    <name type="scientific">Marinobacter iranensis</name>
    <dbReference type="NCBI Taxonomy" id="2962607"/>
    <lineage>
        <taxon>Bacteria</taxon>
        <taxon>Pseudomonadati</taxon>
        <taxon>Pseudomonadota</taxon>
        <taxon>Gammaproteobacteria</taxon>
        <taxon>Pseudomonadales</taxon>
        <taxon>Marinobacteraceae</taxon>
        <taxon>Marinobacter</taxon>
    </lineage>
</organism>
<dbReference type="Pfam" id="PF13579">
    <property type="entry name" value="Glyco_trans_4_4"/>
    <property type="match status" value="1"/>
</dbReference>
<reference evidence="2" key="1">
    <citation type="submission" date="2022-07" db="EMBL/GenBank/DDBJ databases">
        <title>Marinobacter iranensis a new bacterium isolate from a hipersaline lake in Iran.</title>
        <authorList>
            <person name="Mohammad A.M.A."/>
            <person name="Cristina S.-P."/>
            <person name="Antonio V."/>
        </authorList>
    </citation>
    <scope>NUCLEOTIDE SEQUENCE</scope>
    <source>
        <strain evidence="2">71-i</strain>
    </source>
</reference>